<dbReference type="RefSeq" id="WP_253238892.1">
    <property type="nucleotide sequence ID" value="NZ_JAMYJR010000021.1"/>
</dbReference>
<proteinExistence type="predicted"/>
<organism evidence="2 3">
    <name type="scientific">Paractinoplanes aksuensis</name>
    <dbReference type="NCBI Taxonomy" id="2939490"/>
    <lineage>
        <taxon>Bacteria</taxon>
        <taxon>Bacillati</taxon>
        <taxon>Actinomycetota</taxon>
        <taxon>Actinomycetes</taxon>
        <taxon>Micromonosporales</taxon>
        <taxon>Micromonosporaceae</taxon>
        <taxon>Paractinoplanes</taxon>
    </lineage>
</organism>
<sequence>MALSAFPSAPSPTFFPSGQDYLAMNNVVAEMLLTNPAPAAIWVTLWILTLPAMLLLASPRAMRNPWQTMCETFTWLRDRTEERRELALEALAATQFAEEVRVAADRAALAADRWQERWETASDEVTDAWQAWLDADARLRTRRAGSAFGVPWSAQTPTEYVARERFLHKAVRTAAGNGWLPAAAVADALAGRAGWDPRLHPLEQELVVLRAAAGHLRDHYERAVAAEQAAAHDAELARRTRDSLRQESWSATARAAELRRHLPAGLTETAQPVALAAAWQ</sequence>
<comment type="caution">
    <text evidence="2">The sequence shown here is derived from an EMBL/GenBank/DDBJ whole genome shotgun (WGS) entry which is preliminary data.</text>
</comment>
<gene>
    <name evidence="2" type="ORF">M1L60_19595</name>
</gene>
<keyword evidence="1" id="KW-1133">Transmembrane helix</keyword>
<name>A0ABT1DQN3_9ACTN</name>
<keyword evidence="3" id="KW-1185">Reference proteome</keyword>
<feature type="transmembrane region" description="Helical" evidence="1">
    <location>
        <begin position="39"/>
        <end position="57"/>
    </location>
</feature>
<reference evidence="2 3" key="1">
    <citation type="submission" date="2022-06" db="EMBL/GenBank/DDBJ databases">
        <title>New Species of the Genus Actinoplanes, ActinopZanes ferrugineus.</title>
        <authorList>
            <person name="Ding P."/>
        </authorList>
    </citation>
    <scope>NUCLEOTIDE SEQUENCE [LARGE SCALE GENOMIC DNA]</scope>
    <source>
        <strain evidence="2 3">TRM88003</strain>
    </source>
</reference>
<evidence type="ECO:0000313" key="3">
    <source>
        <dbReference type="Proteomes" id="UP001523369"/>
    </source>
</evidence>
<keyword evidence="1" id="KW-0812">Transmembrane</keyword>
<evidence type="ECO:0000256" key="1">
    <source>
        <dbReference type="SAM" id="Phobius"/>
    </source>
</evidence>
<accession>A0ABT1DQN3</accession>
<protein>
    <submittedName>
        <fullName evidence="2">Uncharacterized protein</fullName>
    </submittedName>
</protein>
<dbReference type="EMBL" id="JAMYJR010000021">
    <property type="protein sequence ID" value="MCO8272803.1"/>
    <property type="molecule type" value="Genomic_DNA"/>
</dbReference>
<evidence type="ECO:0000313" key="2">
    <source>
        <dbReference type="EMBL" id="MCO8272803.1"/>
    </source>
</evidence>
<dbReference type="Proteomes" id="UP001523369">
    <property type="component" value="Unassembled WGS sequence"/>
</dbReference>
<keyword evidence="1" id="KW-0472">Membrane</keyword>